<evidence type="ECO:0000256" key="3">
    <source>
        <dbReference type="ARBA" id="ARBA00023136"/>
    </source>
</evidence>
<dbReference type="AlphaFoldDB" id="A0A368FDJ7"/>
<keyword evidence="3" id="KW-0472">Membrane</keyword>
<evidence type="ECO:0000256" key="2">
    <source>
        <dbReference type="ARBA" id="ARBA00008025"/>
    </source>
</evidence>
<feature type="domain" description="Longin" evidence="4">
    <location>
        <begin position="7"/>
        <end position="104"/>
    </location>
</feature>
<name>A0A368FDJ7_ANCCA</name>
<organism evidence="5 6">
    <name type="scientific">Ancylostoma caninum</name>
    <name type="common">Dog hookworm</name>
    <dbReference type="NCBI Taxonomy" id="29170"/>
    <lineage>
        <taxon>Eukaryota</taxon>
        <taxon>Metazoa</taxon>
        <taxon>Ecdysozoa</taxon>
        <taxon>Nematoda</taxon>
        <taxon>Chromadorea</taxon>
        <taxon>Rhabditida</taxon>
        <taxon>Rhabditina</taxon>
        <taxon>Rhabditomorpha</taxon>
        <taxon>Strongyloidea</taxon>
        <taxon>Ancylostomatidae</taxon>
        <taxon>Ancylostomatinae</taxon>
        <taxon>Ancylostoma</taxon>
    </lineage>
</organism>
<evidence type="ECO:0000256" key="1">
    <source>
        <dbReference type="ARBA" id="ARBA00004370"/>
    </source>
</evidence>
<dbReference type="GO" id="GO:0016020">
    <property type="term" value="C:membrane"/>
    <property type="evidence" value="ECO:0007669"/>
    <property type="project" value="UniProtKB-SubCell"/>
</dbReference>
<dbReference type="EMBL" id="JOJR01002269">
    <property type="protein sequence ID" value="RCN28865.1"/>
    <property type="molecule type" value="Genomic_DNA"/>
</dbReference>
<evidence type="ECO:0000313" key="6">
    <source>
        <dbReference type="Proteomes" id="UP000252519"/>
    </source>
</evidence>
<dbReference type="InterPro" id="IPR011012">
    <property type="entry name" value="Longin-like_dom_sf"/>
</dbReference>
<dbReference type="OrthoDB" id="190375at2759"/>
<proteinExistence type="inferred from homology"/>
<dbReference type="PROSITE" id="PS50859">
    <property type="entry name" value="LONGIN"/>
    <property type="match status" value="1"/>
</dbReference>
<comment type="caution">
    <text evidence="5">The sequence shown here is derived from an EMBL/GenBank/DDBJ whole genome shotgun (WGS) entry which is preliminary data.</text>
</comment>
<dbReference type="InterPro" id="IPR010908">
    <property type="entry name" value="Longin_dom"/>
</dbReference>
<keyword evidence="6" id="KW-1185">Reference proteome</keyword>
<dbReference type="Proteomes" id="UP000252519">
    <property type="component" value="Unassembled WGS sequence"/>
</dbReference>
<dbReference type="SUPFAM" id="SSF64356">
    <property type="entry name" value="SNARE-like"/>
    <property type="match status" value="1"/>
</dbReference>
<comment type="similarity">
    <text evidence="2">Belongs to the synaptobrevin family.</text>
</comment>
<evidence type="ECO:0000313" key="5">
    <source>
        <dbReference type="EMBL" id="RCN28865.1"/>
    </source>
</evidence>
<sequence>MSIAHSLICRPSTSGGVIIVANCELDVPQTSDVSSIEIPSDFMISKIVERRVRLHFNNDGEIEIEGFVIHYAVSLEGPCSLVYVCVAGPALPSQRAQEFLRAVKLCIHFFCGSENILK</sequence>
<protein>
    <recommendedName>
        <fullName evidence="4">Longin domain-containing protein</fullName>
    </recommendedName>
</protein>
<evidence type="ECO:0000259" key="4">
    <source>
        <dbReference type="PROSITE" id="PS50859"/>
    </source>
</evidence>
<reference evidence="5 6" key="1">
    <citation type="submission" date="2014-10" db="EMBL/GenBank/DDBJ databases">
        <title>Draft genome of the hookworm Ancylostoma caninum.</title>
        <authorList>
            <person name="Mitreva M."/>
        </authorList>
    </citation>
    <scope>NUCLEOTIDE SEQUENCE [LARGE SCALE GENOMIC DNA]</scope>
    <source>
        <strain evidence="5 6">Baltimore</strain>
    </source>
</reference>
<gene>
    <name evidence="5" type="ORF">ANCCAN_25387</name>
</gene>
<comment type="subcellular location">
    <subcellularLocation>
        <location evidence="1">Membrane</location>
    </subcellularLocation>
</comment>
<accession>A0A368FDJ7</accession>